<proteinExistence type="predicted"/>
<dbReference type="Proteomes" id="UP001175001">
    <property type="component" value="Unassembled WGS sequence"/>
</dbReference>
<evidence type="ECO:0000313" key="2">
    <source>
        <dbReference type="EMBL" id="KAK0658977.1"/>
    </source>
</evidence>
<accession>A0AA39YWB3</accession>
<dbReference type="AlphaFoldDB" id="A0AA39YWB3"/>
<organism evidence="2 3">
    <name type="scientific">Lasiodiplodia hormozganensis</name>
    <dbReference type="NCBI Taxonomy" id="869390"/>
    <lineage>
        <taxon>Eukaryota</taxon>
        <taxon>Fungi</taxon>
        <taxon>Dikarya</taxon>
        <taxon>Ascomycota</taxon>
        <taxon>Pezizomycotina</taxon>
        <taxon>Dothideomycetes</taxon>
        <taxon>Dothideomycetes incertae sedis</taxon>
        <taxon>Botryosphaeriales</taxon>
        <taxon>Botryosphaeriaceae</taxon>
        <taxon>Lasiodiplodia</taxon>
    </lineage>
</organism>
<evidence type="ECO:0000313" key="3">
    <source>
        <dbReference type="Proteomes" id="UP001175001"/>
    </source>
</evidence>
<evidence type="ECO:0000256" key="1">
    <source>
        <dbReference type="SAM" id="MobiDB-lite"/>
    </source>
</evidence>
<sequence length="542" mass="60111">MGFELGLRDYRLVDKAPERAGPTVIPSYHANDDSLDAKAPQKMRKKREAPSKNPSMPRSLLSTVRSLYSDPASDLPSGVDPVLDILRKLFMSQIWWSRKEKTMEQPTFTVTRDSVIEVPPPKTLAPPSPSSPSDHNAATADSSPRSYGIYVITKHYLPIDFGPENFRRAKIMAKLTNNGAGVLIRTLSTTSTSAAAASDNGGWITPNAFVSLYGAVPRSDARGIGSPHWHASTIWATSGKPFALLSLPRELRDAVYAACCAPAVYPRYMHAGGWEYLPRKPSTRMLTDMARCTECVYGFCLRSFDGVPRATVAPVLSLLLAGRQVSREFAEVLRRECEFCFADVHAVVNSPALFGKEVLKRAPLLKWREVEARAGAVGTLTRLRLDLDTPTWLNVLGLNEVLLGEQRGRFSDECVAGKWLFDLPGLKTFTAFLGHKNVNTTRVTTYAGSRKCHRFCTGMILLGLAGLTAGMKEVRVLGCVSEQLREMFFKFLREGGNGDEDALMWDILGWDGRRYEDFPIPPPHDFAQVKLTFPRVKQMNIP</sequence>
<dbReference type="EMBL" id="JAUJDW010000015">
    <property type="protein sequence ID" value="KAK0658977.1"/>
    <property type="molecule type" value="Genomic_DNA"/>
</dbReference>
<protein>
    <submittedName>
        <fullName evidence="2">Uncharacterized protein</fullName>
    </submittedName>
</protein>
<reference evidence="2" key="1">
    <citation type="submission" date="2023-06" db="EMBL/GenBank/DDBJ databases">
        <title>Multi-omics analyses reveal the molecular pathogenesis toolkit of Lasiodiplodia hormozganensis, a cross-kingdom pathogen.</title>
        <authorList>
            <person name="Felix C."/>
            <person name="Meneses R."/>
            <person name="Goncalves M.F.M."/>
            <person name="Tilleman L."/>
            <person name="Duarte A.S."/>
            <person name="Jorrin-Novo J.V."/>
            <person name="Van De Peer Y."/>
            <person name="Deforce D."/>
            <person name="Van Nieuwerburgh F."/>
            <person name="Esteves A.C."/>
            <person name="Alves A."/>
        </authorList>
    </citation>
    <scope>NUCLEOTIDE SEQUENCE</scope>
    <source>
        <strain evidence="2">CBS 339.90</strain>
    </source>
</reference>
<gene>
    <name evidence="2" type="ORF">DIS24_g4367</name>
</gene>
<comment type="caution">
    <text evidence="2">The sequence shown here is derived from an EMBL/GenBank/DDBJ whole genome shotgun (WGS) entry which is preliminary data.</text>
</comment>
<keyword evidence="3" id="KW-1185">Reference proteome</keyword>
<feature type="region of interest" description="Disordered" evidence="1">
    <location>
        <begin position="117"/>
        <end position="142"/>
    </location>
</feature>
<feature type="region of interest" description="Disordered" evidence="1">
    <location>
        <begin position="21"/>
        <end position="59"/>
    </location>
</feature>
<feature type="compositionally biased region" description="Pro residues" evidence="1">
    <location>
        <begin position="118"/>
        <end position="130"/>
    </location>
</feature>
<name>A0AA39YWB3_9PEZI</name>